<dbReference type="Proteomes" id="UP000199347">
    <property type="component" value="Unassembled WGS sequence"/>
</dbReference>
<dbReference type="GO" id="GO:0016747">
    <property type="term" value="F:acyltransferase activity, transferring groups other than amino-acyl groups"/>
    <property type="evidence" value="ECO:0007669"/>
    <property type="project" value="InterPro"/>
</dbReference>
<dbReference type="OrthoDB" id="6293260at2"/>
<reference evidence="2 3" key="1">
    <citation type="submission" date="2016-10" db="EMBL/GenBank/DDBJ databases">
        <authorList>
            <person name="de Groot N.N."/>
        </authorList>
    </citation>
    <scope>NUCLEOTIDE SEQUENCE [LARGE SCALE GENOMIC DNA]</scope>
    <source>
        <strain evidence="2 3">DSM 2698</strain>
    </source>
</reference>
<evidence type="ECO:0000259" key="1">
    <source>
        <dbReference type="PROSITE" id="PS51186"/>
    </source>
</evidence>
<accession>A0A1G5N4B5</accession>
<dbReference type="PROSITE" id="PS51186">
    <property type="entry name" value="GNAT"/>
    <property type="match status" value="1"/>
</dbReference>
<dbReference type="Gene3D" id="3.40.630.30">
    <property type="match status" value="1"/>
</dbReference>
<keyword evidence="3" id="KW-1185">Reference proteome</keyword>
<dbReference type="RefSeq" id="WP_092811088.1">
    <property type="nucleotide sequence ID" value="NZ_FMVW01000002.1"/>
</dbReference>
<dbReference type="AlphaFoldDB" id="A0A1G5N4B5"/>
<sequence>MTRLETERLILRPWQESDRDFWADLNADPEVMRFFETTRSRAESDAIFENLKGHFLVHTFGFWVLERKTDGEPVGFAGLQHTDFEAPFTPAVEVGWRLKRAEWGKGYATEAATESLAYAFGPLALNEVISFTVPANVKSRRVMERIGMVRDRAKDFDHPLLRENSALRPHVAYSITRDAWEARQHQKA</sequence>
<dbReference type="InterPro" id="IPR000182">
    <property type="entry name" value="GNAT_dom"/>
</dbReference>
<evidence type="ECO:0000313" key="3">
    <source>
        <dbReference type="Proteomes" id="UP000199347"/>
    </source>
</evidence>
<proteinExistence type="predicted"/>
<dbReference type="SUPFAM" id="SSF55729">
    <property type="entry name" value="Acyl-CoA N-acyltransferases (Nat)"/>
    <property type="match status" value="1"/>
</dbReference>
<gene>
    <name evidence="2" type="ORF">SAMN03080610_01487</name>
</gene>
<feature type="domain" description="N-acetyltransferase" evidence="1">
    <location>
        <begin position="9"/>
        <end position="178"/>
    </location>
</feature>
<organism evidence="2 3">
    <name type="scientific">Afifella marina DSM 2698</name>
    <dbReference type="NCBI Taxonomy" id="1120955"/>
    <lineage>
        <taxon>Bacteria</taxon>
        <taxon>Pseudomonadati</taxon>
        <taxon>Pseudomonadota</taxon>
        <taxon>Alphaproteobacteria</taxon>
        <taxon>Hyphomicrobiales</taxon>
        <taxon>Afifellaceae</taxon>
        <taxon>Afifella</taxon>
    </lineage>
</organism>
<dbReference type="PANTHER" id="PTHR43792:SF1">
    <property type="entry name" value="N-ACETYLTRANSFERASE DOMAIN-CONTAINING PROTEIN"/>
    <property type="match status" value="1"/>
</dbReference>
<protein>
    <submittedName>
        <fullName evidence="2">Protein N-acetyltransferase, RimJ/RimL family</fullName>
    </submittedName>
</protein>
<dbReference type="PANTHER" id="PTHR43792">
    <property type="entry name" value="GNAT FAMILY, PUTATIVE (AFU_ORTHOLOGUE AFUA_3G00765)-RELATED-RELATED"/>
    <property type="match status" value="1"/>
</dbReference>
<name>A0A1G5N4B5_AFIMA</name>
<keyword evidence="2" id="KW-0808">Transferase</keyword>
<dbReference type="InterPro" id="IPR016181">
    <property type="entry name" value="Acyl_CoA_acyltransferase"/>
</dbReference>
<dbReference type="InterPro" id="IPR051531">
    <property type="entry name" value="N-acetyltransferase"/>
</dbReference>
<evidence type="ECO:0000313" key="2">
    <source>
        <dbReference type="EMBL" id="SCZ32192.1"/>
    </source>
</evidence>
<dbReference type="Pfam" id="PF13302">
    <property type="entry name" value="Acetyltransf_3"/>
    <property type="match status" value="1"/>
</dbReference>
<dbReference type="EMBL" id="FMVW01000002">
    <property type="protein sequence ID" value="SCZ32192.1"/>
    <property type="molecule type" value="Genomic_DNA"/>
</dbReference>
<dbReference type="STRING" id="1120955.SAMN03080610_01487"/>